<keyword evidence="6 7" id="KW-0998">Cell outer membrane</keyword>
<dbReference type="NCBIfam" id="TIGR04057">
    <property type="entry name" value="SusC_RagA_signa"/>
    <property type="match status" value="1"/>
</dbReference>
<keyword evidence="5 7" id="KW-0472">Membrane</keyword>
<evidence type="ECO:0000313" key="10">
    <source>
        <dbReference type="EMBL" id="PSL31256.1"/>
    </source>
</evidence>
<dbReference type="InterPro" id="IPR008969">
    <property type="entry name" value="CarboxyPept-like_regulatory"/>
</dbReference>
<accession>A0A2P8GBB4</accession>
<dbReference type="SUPFAM" id="SSF49464">
    <property type="entry name" value="Carboxypeptidase regulatory domain-like"/>
    <property type="match status" value="1"/>
</dbReference>
<dbReference type="NCBIfam" id="TIGR04056">
    <property type="entry name" value="OMP_RagA_SusC"/>
    <property type="match status" value="1"/>
</dbReference>
<dbReference type="Pfam" id="PF13715">
    <property type="entry name" value="CarbopepD_reg_2"/>
    <property type="match status" value="1"/>
</dbReference>
<dbReference type="PROSITE" id="PS52016">
    <property type="entry name" value="TONB_DEPENDENT_REC_3"/>
    <property type="match status" value="1"/>
</dbReference>
<evidence type="ECO:0000256" key="4">
    <source>
        <dbReference type="ARBA" id="ARBA00022692"/>
    </source>
</evidence>
<evidence type="ECO:0000313" key="11">
    <source>
        <dbReference type="Proteomes" id="UP000241964"/>
    </source>
</evidence>
<dbReference type="EMBL" id="PYAS01000003">
    <property type="protein sequence ID" value="PSL31256.1"/>
    <property type="molecule type" value="Genomic_DNA"/>
</dbReference>
<keyword evidence="4 7" id="KW-0812">Transmembrane</keyword>
<feature type="signal peptide" evidence="8">
    <location>
        <begin position="1"/>
        <end position="24"/>
    </location>
</feature>
<dbReference type="InterPro" id="IPR039426">
    <property type="entry name" value="TonB-dep_rcpt-like"/>
</dbReference>
<evidence type="ECO:0000256" key="8">
    <source>
        <dbReference type="SAM" id="SignalP"/>
    </source>
</evidence>
<gene>
    <name evidence="10" type="ORF">CLV60_103122</name>
</gene>
<protein>
    <submittedName>
        <fullName evidence="10">TonB-linked SusC/RagA family outer membrane protein</fullName>
    </submittedName>
</protein>
<dbReference type="Gene3D" id="2.170.130.10">
    <property type="entry name" value="TonB-dependent receptor, plug domain"/>
    <property type="match status" value="1"/>
</dbReference>
<keyword evidence="8" id="KW-0732">Signal</keyword>
<evidence type="ECO:0000256" key="2">
    <source>
        <dbReference type="ARBA" id="ARBA00022448"/>
    </source>
</evidence>
<comment type="caution">
    <text evidence="10">The sequence shown here is derived from an EMBL/GenBank/DDBJ whole genome shotgun (WGS) entry which is preliminary data.</text>
</comment>
<dbReference type="AlphaFoldDB" id="A0A2P8GBB4"/>
<comment type="similarity">
    <text evidence="7">Belongs to the TonB-dependent receptor family.</text>
</comment>
<sequence length="1150" mass="124777">MKQRSLLSFVCCGLMLTAAPPLDAQVLAFNVHKNRMLPPEQTTNQVKLLDVLLQLKKYYNADILFEESQMSGITVPDFVFDKNLSAEKNMEALLKSTNLTLKKVRKNAYMILPRRIETSAIGSRPSTGAVQVLAGSRSVVAEIKVSGTVTDANGEGLPGVNVLVKGTINGTNTDVNGKYELDVPSAESVLVFTSIGFQKQEIAVGQRSVVDVKMAVETQTLDEVVVTALGIKKEKKALGYAISEVKGEDLTQARSTNIANSLVGKVAGLNISSTATGPSGSSRIVIRGNGSISGNNQPLIIVDGIPINNDNLGSVAIGANREGSWTGSDRGDGISSLNPDEIESISVLKGATAAALYGSRASNGAILVTTKGGKADKGIGVEVNSNFLAEDLLFKSYKDYQYEYGLGSNGVKPTTVAETATRNSWGGRLDGSNSMNYDGVERPYVAAKDNLHKFYNVGTTFTNSVALTGATEKVTYRLSMNDLNNKGVLPNNTLRRNNFALNTNGNLGKRISFVANAKYIIEKNHNRPRVNDSPGNANFAMYVLPTSLDVDVLKNAQFDANGNEKVWSDNQYTQNPYFATEQYQQDDNKKRVIASFEPKYTVTDWLYVKGRIGFDNFNYRYKSIEPYGTGYVLRGSYTSSLREFTETNKELLVGVNRKIGEKFAFNGLFGGNMMKQVTNLNEVSANNSFNIPFFYDVSNIDPAARTVTEAYIEKRINSVYGSAEFSYNNYLFVTATARNDWFSTLAKGKNSIFYPSFGVSFVASEALKMPSAINYLKFRGSWAQAGGDTDPYNLSLYYSLSGAHLGSALAQINGTRVPNGGLQPLTSTVSELGLEAKLFNNLLNVDFAVYDRKTTDDIVSATISETSGYTSALFNVGAIRNRGIELLLGATIVNGKQFTWDASFNMGYNASEVLSLYGDLQTLRVDQSRPGSAFIHQDVGKPYSQIKGYDFKRDANGSIVYNSQGLAMAGDIKTFGSGVSPYTLGLNNTFNYKGISLSVLVDGKFGGYIYSGTNALAYRFGLHEATLVGREGGVTGVGVTESGEPNTAKAPAQAYYSNWYSAIATPFVYKSDFIKLRQIILQYSIPSRYLGKLPFKGASVSIVGRNLAVLMKKVPVIDPEATYNNGNAQGVEFAGTPPTRSYGVNLNLKF</sequence>
<comment type="subcellular location">
    <subcellularLocation>
        <location evidence="1 7">Cell outer membrane</location>
        <topology evidence="1 7">Multi-pass membrane protein</topology>
    </subcellularLocation>
</comment>
<dbReference type="GO" id="GO:0009279">
    <property type="term" value="C:cell outer membrane"/>
    <property type="evidence" value="ECO:0007669"/>
    <property type="project" value="UniProtKB-SubCell"/>
</dbReference>
<feature type="domain" description="TonB-dependent receptor plug" evidence="9">
    <location>
        <begin position="236"/>
        <end position="365"/>
    </location>
</feature>
<dbReference type="RefSeq" id="WP_229210850.1">
    <property type="nucleotide sequence ID" value="NZ_PYAS01000003.1"/>
</dbReference>
<evidence type="ECO:0000256" key="6">
    <source>
        <dbReference type="ARBA" id="ARBA00023237"/>
    </source>
</evidence>
<organism evidence="10 11">
    <name type="scientific">Dyadobacter jiangsuensis</name>
    <dbReference type="NCBI Taxonomy" id="1591085"/>
    <lineage>
        <taxon>Bacteria</taxon>
        <taxon>Pseudomonadati</taxon>
        <taxon>Bacteroidota</taxon>
        <taxon>Cytophagia</taxon>
        <taxon>Cytophagales</taxon>
        <taxon>Spirosomataceae</taxon>
        <taxon>Dyadobacter</taxon>
    </lineage>
</organism>
<name>A0A2P8GBB4_9BACT</name>
<dbReference type="InterPro" id="IPR037066">
    <property type="entry name" value="Plug_dom_sf"/>
</dbReference>
<dbReference type="SUPFAM" id="SSF56935">
    <property type="entry name" value="Porins"/>
    <property type="match status" value="1"/>
</dbReference>
<dbReference type="InterPro" id="IPR036942">
    <property type="entry name" value="Beta-barrel_TonB_sf"/>
</dbReference>
<reference evidence="10 11" key="1">
    <citation type="submission" date="2018-03" db="EMBL/GenBank/DDBJ databases">
        <title>Genomic Encyclopedia of Archaeal and Bacterial Type Strains, Phase II (KMG-II): from individual species to whole genera.</title>
        <authorList>
            <person name="Goeker M."/>
        </authorList>
    </citation>
    <scope>NUCLEOTIDE SEQUENCE [LARGE SCALE GENOMIC DNA]</scope>
    <source>
        <strain evidence="10 11">DSM 29057</strain>
    </source>
</reference>
<keyword evidence="11" id="KW-1185">Reference proteome</keyword>
<keyword evidence="2 7" id="KW-0813">Transport</keyword>
<feature type="chain" id="PRO_5015128053" evidence="8">
    <location>
        <begin position="25"/>
        <end position="1150"/>
    </location>
</feature>
<keyword evidence="3 7" id="KW-1134">Transmembrane beta strand</keyword>
<evidence type="ECO:0000256" key="7">
    <source>
        <dbReference type="PROSITE-ProRule" id="PRU01360"/>
    </source>
</evidence>
<dbReference type="Proteomes" id="UP000241964">
    <property type="component" value="Unassembled WGS sequence"/>
</dbReference>
<proteinExistence type="inferred from homology"/>
<evidence type="ECO:0000256" key="1">
    <source>
        <dbReference type="ARBA" id="ARBA00004571"/>
    </source>
</evidence>
<evidence type="ECO:0000259" key="9">
    <source>
        <dbReference type="Pfam" id="PF07715"/>
    </source>
</evidence>
<dbReference type="InterPro" id="IPR012910">
    <property type="entry name" value="Plug_dom"/>
</dbReference>
<dbReference type="InterPro" id="IPR023997">
    <property type="entry name" value="TonB-dep_OMP_SusC/RagA_CS"/>
</dbReference>
<dbReference type="Gene3D" id="2.40.170.20">
    <property type="entry name" value="TonB-dependent receptor, beta-barrel domain"/>
    <property type="match status" value="1"/>
</dbReference>
<dbReference type="Pfam" id="PF07715">
    <property type="entry name" value="Plug"/>
    <property type="match status" value="1"/>
</dbReference>
<evidence type="ECO:0000256" key="5">
    <source>
        <dbReference type="ARBA" id="ARBA00023136"/>
    </source>
</evidence>
<evidence type="ECO:0000256" key="3">
    <source>
        <dbReference type="ARBA" id="ARBA00022452"/>
    </source>
</evidence>
<dbReference type="InterPro" id="IPR023996">
    <property type="entry name" value="TonB-dep_OMP_SusC/RagA"/>
</dbReference>
<dbReference type="Gene3D" id="2.60.40.1120">
    <property type="entry name" value="Carboxypeptidase-like, regulatory domain"/>
    <property type="match status" value="1"/>
</dbReference>